<evidence type="ECO:0000256" key="3">
    <source>
        <dbReference type="ARBA" id="ARBA00022723"/>
    </source>
</evidence>
<evidence type="ECO:0000256" key="2">
    <source>
        <dbReference type="ARBA" id="ARBA00022679"/>
    </source>
</evidence>
<protein>
    <submittedName>
        <fullName evidence="4">Glycosyl transferase family 8</fullName>
    </submittedName>
</protein>
<dbReference type="GO" id="GO:0016757">
    <property type="term" value="F:glycosyltransferase activity"/>
    <property type="evidence" value="ECO:0007669"/>
    <property type="project" value="UniProtKB-KW"/>
</dbReference>
<evidence type="ECO:0000256" key="1">
    <source>
        <dbReference type="ARBA" id="ARBA00022676"/>
    </source>
</evidence>
<dbReference type="EMBL" id="CAADFH010000018">
    <property type="protein sequence ID" value="VFJ91754.1"/>
    <property type="molecule type" value="Genomic_DNA"/>
</dbReference>
<name>A0A450UGV2_9GAMM</name>
<dbReference type="InterPro" id="IPR029044">
    <property type="entry name" value="Nucleotide-diphossugar_trans"/>
</dbReference>
<evidence type="ECO:0000313" key="4">
    <source>
        <dbReference type="EMBL" id="VFJ91754.1"/>
    </source>
</evidence>
<dbReference type="Gene3D" id="3.90.550.10">
    <property type="entry name" value="Spore Coat Polysaccharide Biosynthesis Protein SpsA, Chain A"/>
    <property type="match status" value="1"/>
</dbReference>
<dbReference type="PANTHER" id="PTHR13778">
    <property type="entry name" value="GLYCOSYLTRANSFERASE 8 DOMAIN-CONTAINING PROTEIN"/>
    <property type="match status" value="1"/>
</dbReference>
<keyword evidence="1" id="KW-0328">Glycosyltransferase</keyword>
<gene>
    <name evidence="4" type="ORF">BECKLFY1418A_GA0070994_10187</name>
</gene>
<reference evidence="4" key="1">
    <citation type="submission" date="2019-02" db="EMBL/GenBank/DDBJ databases">
        <authorList>
            <person name="Gruber-Vodicka R. H."/>
            <person name="Seah K. B. B."/>
        </authorList>
    </citation>
    <scope>NUCLEOTIDE SEQUENCE</scope>
    <source>
        <strain evidence="4">BECK_M6</strain>
    </source>
</reference>
<dbReference type="PANTHER" id="PTHR13778:SF47">
    <property type="entry name" value="LIPOPOLYSACCHARIDE 1,3-GALACTOSYLTRANSFERASE"/>
    <property type="match status" value="1"/>
</dbReference>
<dbReference type="GO" id="GO:0046872">
    <property type="term" value="F:metal ion binding"/>
    <property type="evidence" value="ECO:0007669"/>
    <property type="project" value="UniProtKB-KW"/>
</dbReference>
<organism evidence="4">
    <name type="scientific">Candidatus Kentrum sp. LFY</name>
    <dbReference type="NCBI Taxonomy" id="2126342"/>
    <lineage>
        <taxon>Bacteria</taxon>
        <taxon>Pseudomonadati</taxon>
        <taxon>Pseudomonadota</taxon>
        <taxon>Gammaproteobacteria</taxon>
        <taxon>Candidatus Kentrum</taxon>
    </lineage>
</organism>
<proteinExistence type="predicted"/>
<keyword evidence="3" id="KW-0479">Metal-binding</keyword>
<dbReference type="SUPFAM" id="SSF53448">
    <property type="entry name" value="Nucleotide-diphospho-sugar transferases"/>
    <property type="match status" value="1"/>
</dbReference>
<dbReference type="Pfam" id="PF01501">
    <property type="entry name" value="Glyco_transf_8"/>
    <property type="match status" value="1"/>
</dbReference>
<dbReference type="AlphaFoldDB" id="A0A450UGV2"/>
<dbReference type="InterPro" id="IPR050748">
    <property type="entry name" value="Glycosyltrans_8_dom-fam"/>
</dbReference>
<accession>A0A450UGV2</accession>
<dbReference type="InterPro" id="IPR002495">
    <property type="entry name" value="Glyco_trans_8"/>
</dbReference>
<keyword evidence="2 4" id="KW-0808">Transferase</keyword>
<sequence length="189" mass="21172">MGSGQAGLGSSYAILGHKKIIPIVTAADDDFSMPLAVMLLSSITGFSGKARNSAEYSLQIYVLDLEISKENKQKLKMVCESTEPKKDVTVSFVPIEITRLMPHRFARDKNSYLIPSISHLGPAVLARLYIPELFYRQYDKIIYLDGDLLIQGDIVELWEIDIGDYQLAACREENTYYIDGIADAKICDR</sequence>